<dbReference type="KEGG" id="nei:BG910_10125"/>
<organism evidence="1 2">
    <name type="scientific">Neisseria chenwenguii</name>
    <dbReference type="NCBI Taxonomy" id="1853278"/>
    <lineage>
        <taxon>Bacteria</taxon>
        <taxon>Pseudomonadati</taxon>
        <taxon>Pseudomonadota</taxon>
        <taxon>Betaproteobacteria</taxon>
        <taxon>Neisseriales</taxon>
        <taxon>Neisseriaceae</taxon>
        <taxon>Neisseria</taxon>
    </lineage>
</organism>
<accession>A0A220S3Q7</accession>
<reference evidence="1 2" key="1">
    <citation type="submission" date="2017-06" db="EMBL/GenBank/DDBJ databases">
        <title>Neisseria chenwenguii sp. nov., isolated from the intestinal contents of Tibetan Plateau Pika in Yushu, Qinghai Province, China.</title>
        <authorList>
            <person name="Zhang G."/>
        </authorList>
    </citation>
    <scope>NUCLEOTIDE SEQUENCE [LARGE SCALE GENOMIC DNA]</scope>
    <source>
        <strain evidence="1 2">10023</strain>
    </source>
</reference>
<dbReference type="PROSITE" id="PS51257">
    <property type="entry name" value="PROKAR_LIPOPROTEIN"/>
    <property type="match status" value="1"/>
</dbReference>
<protein>
    <submittedName>
        <fullName evidence="1">Uncharacterized protein</fullName>
    </submittedName>
</protein>
<dbReference type="RefSeq" id="WP_089036730.1">
    <property type="nucleotide sequence ID" value="NZ_CP022278.1"/>
</dbReference>
<gene>
    <name evidence="1" type="ORF">BG910_10125</name>
</gene>
<proteinExistence type="predicted"/>
<name>A0A220S3Q7_9NEIS</name>
<dbReference type="EMBL" id="CP022278">
    <property type="protein sequence ID" value="ASK28038.1"/>
    <property type="molecule type" value="Genomic_DNA"/>
</dbReference>
<dbReference type="OrthoDB" id="8606053at2"/>
<keyword evidence="2" id="KW-1185">Reference proteome</keyword>
<evidence type="ECO:0000313" key="1">
    <source>
        <dbReference type="EMBL" id="ASK28038.1"/>
    </source>
</evidence>
<dbReference type="AlphaFoldDB" id="A0A220S3Q7"/>
<evidence type="ECO:0000313" key="2">
    <source>
        <dbReference type="Proteomes" id="UP000198238"/>
    </source>
</evidence>
<sequence length="142" mass="15835">MKLSTLLIIGSAALLSACQSSQPSLSDKGAQELGNIRHLCILTRTKDPNPGLNEKIAHALQQHGISSETVEVPANRQRLYEPECRYNLRYNSQGRGDKLNYISLLIRTPEYPVASLRAHPNFKTADQQAEVDQIVSRLLNKK</sequence>
<dbReference type="Proteomes" id="UP000198238">
    <property type="component" value="Chromosome"/>
</dbReference>